<dbReference type="PIRSF" id="PIRSF031134">
    <property type="entry name" value="MTRK"/>
    <property type="match status" value="1"/>
</dbReference>
<keyword evidence="7" id="KW-0067">ATP-binding</keyword>
<proteinExistence type="inferred from homology"/>
<evidence type="ECO:0000313" key="10">
    <source>
        <dbReference type="Proteomes" id="UP001181046"/>
    </source>
</evidence>
<dbReference type="PANTHER" id="PTHR34273">
    <property type="entry name" value="METHYLTHIORIBOSE KINASE"/>
    <property type="match status" value="1"/>
</dbReference>
<dbReference type="Gene3D" id="3.30.200.20">
    <property type="entry name" value="Phosphorylase Kinase, domain 1"/>
    <property type="match status" value="1"/>
</dbReference>
<sequence>MRITPNETTAYQEHFLMDSAAVKKYVVEKLGAFSSADPLTVTEIGDGNINYIFRVVNQATQESLIIKQADVLLRSSGRPLTIDRNRIEAEILWLQNELAPRFVPEVYHYDQKMYALTMEDISDYQNMRYELIEKKIFPDFSEEITEYLARTLLFTSDLVLDREVKKLRVKKFINPEMCDISEDLVFTEPYDDYKKQNVLTPGNEPFVIKNLYENAPLQVEVALLRNKFMNNTQSLVHGDLHTGSIFINQTGLKVIDPEFAFYGPAGYDIGNVLAHLYFPLVKNLFDPTVDQAFHQWIKQTIGTVYDQVRRKLAEFYDEAVTFSLYRHQAFKETLLQEILTDAVGYAGTEIIRRVVGNSKVKELSLIPLEKKVEAEQMLLKLGIQLIIDRQHMTSGSQLIDRINELEGE</sequence>
<dbReference type="SUPFAM" id="SSF56112">
    <property type="entry name" value="Protein kinase-like (PK-like)"/>
    <property type="match status" value="1"/>
</dbReference>
<evidence type="ECO:0000256" key="7">
    <source>
        <dbReference type="ARBA" id="ARBA00022840"/>
    </source>
</evidence>
<evidence type="ECO:0000256" key="3">
    <source>
        <dbReference type="ARBA" id="ARBA00012128"/>
    </source>
</evidence>
<protein>
    <recommendedName>
        <fullName evidence="3">S-methyl-5-thioribose kinase</fullName>
        <ecNumber evidence="3">2.7.1.100</ecNumber>
    </recommendedName>
</protein>
<reference evidence="9" key="1">
    <citation type="submission" date="2023-03" db="EMBL/GenBank/DDBJ databases">
        <authorList>
            <person name="Shen W."/>
            <person name="Cai J."/>
        </authorList>
    </citation>
    <scope>NUCLEOTIDE SEQUENCE</scope>
    <source>
        <strain evidence="9">P66-3</strain>
    </source>
</reference>
<evidence type="ECO:0000313" key="9">
    <source>
        <dbReference type="EMBL" id="MDT2760089.1"/>
    </source>
</evidence>
<feature type="domain" description="Aminoglycoside phosphotransferase" evidence="8">
    <location>
        <begin position="41"/>
        <end position="288"/>
    </location>
</feature>
<comment type="subunit">
    <text evidence="2">Homodimer.</text>
</comment>
<evidence type="ECO:0000256" key="5">
    <source>
        <dbReference type="ARBA" id="ARBA00022741"/>
    </source>
</evidence>
<keyword evidence="5" id="KW-0547">Nucleotide-binding</keyword>
<comment type="similarity">
    <text evidence="1">Belongs to the methylthioribose kinase family.</text>
</comment>
<dbReference type="Pfam" id="PF01636">
    <property type="entry name" value="APH"/>
    <property type="match status" value="1"/>
</dbReference>
<dbReference type="EC" id="2.7.1.100" evidence="3"/>
<evidence type="ECO:0000259" key="8">
    <source>
        <dbReference type="Pfam" id="PF01636"/>
    </source>
</evidence>
<evidence type="ECO:0000256" key="1">
    <source>
        <dbReference type="ARBA" id="ARBA00010165"/>
    </source>
</evidence>
<dbReference type="InterPro" id="IPR009212">
    <property type="entry name" value="Methylthioribose_kinase"/>
</dbReference>
<accession>A0ABU3FBN6</accession>
<dbReference type="PANTHER" id="PTHR34273:SF2">
    <property type="entry name" value="METHYLTHIORIBOSE KINASE"/>
    <property type="match status" value="1"/>
</dbReference>
<dbReference type="InterPro" id="IPR002575">
    <property type="entry name" value="Aminoglycoside_PTrfase"/>
</dbReference>
<dbReference type="InterPro" id="IPR011009">
    <property type="entry name" value="Kinase-like_dom_sf"/>
</dbReference>
<gene>
    <name evidence="9" type="primary">mtnK</name>
    <name evidence="9" type="ORF">P7H27_09945</name>
</gene>
<keyword evidence="4 9" id="KW-0808">Transferase</keyword>
<keyword evidence="10" id="KW-1185">Reference proteome</keyword>
<dbReference type="NCBIfam" id="TIGR01767">
    <property type="entry name" value="MTRK"/>
    <property type="match status" value="1"/>
</dbReference>
<organism evidence="9 10">
    <name type="scientific">Enterococcus xiangfangensis</name>
    <dbReference type="NCBI Taxonomy" id="1296537"/>
    <lineage>
        <taxon>Bacteria</taxon>
        <taxon>Bacillati</taxon>
        <taxon>Bacillota</taxon>
        <taxon>Bacilli</taxon>
        <taxon>Lactobacillales</taxon>
        <taxon>Enterococcaceae</taxon>
        <taxon>Enterococcus</taxon>
    </lineage>
</organism>
<dbReference type="RefSeq" id="WP_311830192.1">
    <property type="nucleotide sequence ID" value="NZ_JARQAJ010000005.1"/>
</dbReference>
<dbReference type="GO" id="GO:0046522">
    <property type="term" value="F:S-methyl-5-thioribose kinase activity"/>
    <property type="evidence" value="ECO:0007669"/>
    <property type="project" value="UniProtKB-EC"/>
</dbReference>
<dbReference type="Gene3D" id="3.90.1200.10">
    <property type="match status" value="1"/>
</dbReference>
<dbReference type="Proteomes" id="UP001181046">
    <property type="component" value="Unassembled WGS sequence"/>
</dbReference>
<dbReference type="EMBL" id="JARQAJ010000005">
    <property type="protein sequence ID" value="MDT2760089.1"/>
    <property type="molecule type" value="Genomic_DNA"/>
</dbReference>
<evidence type="ECO:0000256" key="2">
    <source>
        <dbReference type="ARBA" id="ARBA00011738"/>
    </source>
</evidence>
<evidence type="ECO:0000256" key="4">
    <source>
        <dbReference type="ARBA" id="ARBA00022679"/>
    </source>
</evidence>
<name>A0ABU3FBN6_9ENTE</name>
<evidence type="ECO:0000256" key="6">
    <source>
        <dbReference type="ARBA" id="ARBA00022777"/>
    </source>
</evidence>
<keyword evidence="6 9" id="KW-0418">Kinase</keyword>
<comment type="caution">
    <text evidence="9">The sequence shown here is derived from an EMBL/GenBank/DDBJ whole genome shotgun (WGS) entry which is preliminary data.</text>
</comment>